<dbReference type="InterPro" id="IPR007471">
    <property type="entry name" value="N-end_Aminoacyl_Trfase_N"/>
</dbReference>
<dbReference type="InterPro" id="IPR017138">
    <property type="entry name" value="Asp_Glu_LeuTrfase"/>
</dbReference>
<dbReference type="GO" id="GO:0004057">
    <property type="term" value="F:arginyl-tRNA--protein transferase activity"/>
    <property type="evidence" value="ECO:0007669"/>
    <property type="project" value="UniProtKB-EC"/>
</dbReference>
<dbReference type="SUPFAM" id="SSF55729">
    <property type="entry name" value="Acyl-CoA N-acyltransferases (Nat)"/>
    <property type="match status" value="1"/>
</dbReference>
<evidence type="ECO:0000259" key="5">
    <source>
        <dbReference type="Pfam" id="PF04377"/>
    </source>
</evidence>
<evidence type="ECO:0000256" key="2">
    <source>
        <dbReference type="ARBA" id="ARBA00022679"/>
    </source>
</evidence>
<dbReference type="PANTHER" id="PTHR21367:SF1">
    <property type="entry name" value="ARGINYL-TRNA--PROTEIN TRANSFERASE 1"/>
    <property type="match status" value="1"/>
</dbReference>
<dbReference type="Pfam" id="PF04376">
    <property type="entry name" value="ATE_N"/>
    <property type="match status" value="1"/>
</dbReference>
<dbReference type="Pfam" id="PF04377">
    <property type="entry name" value="ATE_C"/>
    <property type="match status" value="1"/>
</dbReference>
<evidence type="ECO:0000313" key="6">
    <source>
        <dbReference type="EMBL" id="VAW54075.1"/>
    </source>
</evidence>
<dbReference type="AlphaFoldDB" id="A0A3B0WDY9"/>
<dbReference type="PIRSF" id="PIRSF037208">
    <property type="entry name" value="ATE_pro_prd"/>
    <property type="match status" value="1"/>
</dbReference>
<dbReference type="GO" id="GO:0071596">
    <property type="term" value="P:ubiquitin-dependent protein catabolic process via the N-end rule pathway"/>
    <property type="evidence" value="ECO:0007669"/>
    <property type="project" value="InterPro"/>
</dbReference>
<dbReference type="HAMAP" id="MF_00689">
    <property type="entry name" value="Bpt"/>
    <property type="match status" value="1"/>
</dbReference>
<dbReference type="GO" id="GO:0005737">
    <property type="term" value="C:cytoplasm"/>
    <property type="evidence" value="ECO:0007669"/>
    <property type="project" value="TreeGrafter"/>
</dbReference>
<evidence type="ECO:0000256" key="1">
    <source>
        <dbReference type="ARBA" id="ARBA00022490"/>
    </source>
</evidence>
<feature type="domain" description="N-end aminoacyl transferase N-terminal" evidence="4">
    <location>
        <begin position="14"/>
        <end position="84"/>
    </location>
</feature>
<dbReference type="NCBIfam" id="NF002342">
    <property type="entry name" value="PRK01305.1-3"/>
    <property type="match status" value="1"/>
</dbReference>
<accession>A0A3B0WDY9</accession>
<dbReference type="GO" id="GO:0008914">
    <property type="term" value="F:leucyl-tRNA--protein transferase activity"/>
    <property type="evidence" value="ECO:0007669"/>
    <property type="project" value="InterPro"/>
</dbReference>
<sequence length="241" mass="28486">MNSRHLQLYITTESPCSYFDDKESRNLVPDPELRLNMPIYNQLIQHGFRRSGRHCYRPHCDACQACVACRIPVHDFTPNRSQKRCLKANKNLTLTAVTASFSEEYFLLYQRYLNSRHTDGSMADPAQDDFQQFLYCQWSDTQFLEFRLEEKLVAIAVTDIVSDGISAVYSFFEPEMEKQSLGTYCVLKQIDYAKELRLNYVYLGYWIKDHPKMHYKNNFKPLQLYRDEQWNNSSIIKKPNV</sequence>
<dbReference type="PANTHER" id="PTHR21367">
    <property type="entry name" value="ARGININE-TRNA-PROTEIN TRANSFERASE 1"/>
    <property type="match status" value="1"/>
</dbReference>
<dbReference type="NCBIfam" id="NF002341">
    <property type="entry name" value="PRK01305.1-1"/>
    <property type="match status" value="1"/>
</dbReference>
<dbReference type="EC" id="2.3.2.8" evidence="6"/>
<proteinExistence type="inferred from homology"/>
<organism evidence="6">
    <name type="scientific">hydrothermal vent metagenome</name>
    <dbReference type="NCBI Taxonomy" id="652676"/>
    <lineage>
        <taxon>unclassified sequences</taxon>
        <taxon>metagenomes</taxon>
        <taxon>ecological metagenomes</taxon>
    </lineage>
</organism>
<keyword evidence="2 6" id="KW-0808">Transferase</keyword>
<name>A0A3B0WDY9_9ZZZZ</name>
<keyword evidence="1" id="KW-0963">Cytoplasm</keyword>
<evidence type="ECO:0000259" key="4">
    <source>
        <dbReference type="Pfam" id="PF04376"/>
    </source>
</evidence>
<dbReference type="InterPro" id="IPR030700">
    <property type="entry name" value="N-end_Aminoacyl_Trfase"/>
</dbReference>
<feature type="domain" description="N-end rule aminoacyl transferase C-terminal" evidence="5">
    <location>
        <begin position="104"/>
        <end position="225"/>
    </location>
</feature>
<reference evidence="6" key="1">
    <citation type="submission" date="2018-06" db="EMBL/GenBank/DDBJ databases">
        <authorList>
            <person name="Zhirakovskaya E."/>
        </authorList>
    </citation>
    <scope>NUCLEOTIDE SEQUENCE</scope>
</reference>
<dbReference type="InterPro" id="IPR007472">
    <property type="entry name" value="N-end_Aminoacyl_Trfase_C"/>
</dbReference>
<dbReference type="NCBIfam" id="NF002346">
    <property type="entry name" value="PRK01305.2-3"/>
    <property type="match status" value="1"/>
</dbReference>
<keyword evidence="3 6" id="KW-0012">Acyltransferase</keyword>
<dbReference type="EMBL" id="UOFD01000070">
    <property type="protein sequence ID" value="VAW54075.1"/>
    <property type="molecule type" value="Genomic_DNA"/>
</dbReference>
<dbReference type="NCBIfam" id="NF002345">
    <property type="entry name" value="PRK01305.2-2"/>
    <property type="match status" value="1"/>
</dbReference>
<protein>
    <submittedName>
        <fullName evidence="6">Arginyl-tRNA--protein transferase</fullName>
        <ecNumber evidence="6">2.3.2.8</ecNumber>
    </submittedName>
</protein>
<dbReference type="InterPro" id="IPR016181">
    <property type="entry name" value="Acyl_CoA_acyltransferase"/>
</dbReference>
<evidence type="ECO:0000256" key="3">
    <source>
        <dbReference type="ARBA" id="ARBA00023315"/>
    </source>
</evidence>
<gene>
    <name evidence="6" type="ORF">MNBD_GAMMA06-1021</name>
</gene>